<organism evidence="1 2">
    <name type="scientific">Shewanella denitrificans (strain OS217 / ATCC BAA-1090 / DSM 15013)</name>
    <dbReference type="NCBI Taxonomy" id="318161"/>
    <lineage>
        <taxon>Bacteria</taxon>
        <taxon>Pseudomonadati</taxon>
        <taxon>Pseudomonadota</taxon>
        <taxon>Gammaproteobacteria</taxon>
        <taxon>Alteromonadales</taxon>
        <taxon>Shewanellaceae</taxon>
        <taxon>Shewanella</taxon>
    </lineage>
</organism>
<dbReference type="Proteomes" id="UP000001982">
    <property type="component" value="Chromosome"/>
</dbReference>
<dbReference type="EMBL" id="CP000302">
    <property type="protein sequence ID" value="ABE56541.1"/>
    <property type="molecule type" value="Genomic_DNA"/>
</dbReference>
<accession>Q12J35</accession>
<dbReference type="RefSeq" id="WP_011497686.1">
    <property type="nucleotide sequence ID" value="NC_007954.1"/>
</dbReference>
<keyword evidence="2" id="KW-1185">Reference proteome</keyword>
<evidence type="ECO:0000313" key="2">
    <source>
        <dbReference type="Proteomes" id="UP000001982"/>
    </source>
</evidence>
<sequence length="213" mass="23677">MFDSECLICCLEGGSACSVHGQVAASDARIAPSDERIVPSVERPEEVFVAKQDREAESQVALLVAQANTLMHKAAALSANASPLCEVKFKRDLACFYGFTALDNFSRSQVGRIIDVLKREPELLEVKADRLEALAAKVVSKALLGDANKLPLPKVSVDWFLGYLQMQEKRAERSIEMMGADPFNQAKHIKLRDIYCQLRTNLARDIYVLHRNV</sequence>
<dbReference type="STRING" id="318161.Sden_3265"/>
<dbReference type="AlphaFoldDB" id="Q12J35"/>
<protein>
    <submittedName>
        <fullName evidence="1">Uncharacterized protein</fullName>
    </submittedName>
</protein>
<name>Q12J35_SHEDO</name>
<gene>
    <name evidence="1" type="ordered locus">Sden_3265</name>
</gene>
<evidence type="ECO:0000313" key="1">
    <source>
        <dbReference type="EMBL" id="ABE56541.1"/>
    </source>
</evidence>
<dbReference type="OrthoDB" id="6272746at2"/>
<reference evidence="1 2" key="1">
    <citation type="submission" date="2006-03" db="EMBL/GenBank/DDBJ databases">
        <title>Complete sequence of Shewanella denitrificans OS217.</title>
        <authorList>
            <consortium name="US DOE Joint Genome Institute"/>
            <person name="Copeland A."/>
            <person name="Lucas S."/>
            <person name="Lapidus A."/>
            <person name="Barry K."/>
            <person name="Detter J.C."/>
            <person name="Glavina del Rio T."/>
            <person name="Hammon N."/>
            <person name="Israni S."/>
            <person name="Dalin E."/>
            <person name="Tice H."/>
            <person name="Pitluck S."/>
            <person name="Brettin T."/>
            <person name="Bruce D."/>
            <person name="Han C."/>
            <person name="Tapia R."/>
            <person name="Gilna P."/>
            <person name="Kiss H."/>
            <person name="Schmutz J."/>
            <person name="Larimer F."/>
            <person name="Land M."/>
            <person name="Hauser L."/>
            <person name="Kyrpides N."/>
            <person name="Lykidis A."/>
            <person name="Richardson P."/>
        </authorList>
    </citation>
    <scope>NUCLEOTIDE SEQUENCE [LARGE SCALE GENOMIC DNA]</scope>
    <source>
        <strain evidence="2">OS217 / ATCC BAA-1090 / DSM 15013</strain>
    </source>
</reference>
<proteinExistence type="predicted"/>
<dbReference type="KEGG" id="sdn:Sden_3265"/>
<dbReference type="HOGENOM" id="CLU_1110796_0_0_6"/>